<dbReference type="RefSeq" id="WP_058022567.1">
    <property type="nucleotide sequence ID" value="NZ_CP013189.1"/>
</dbReference>
<dbReference type="AlphaFoldDB" id="A0A0S2KFN3"/>
<organism evidence="1 2">
    <name type="scientific">Pseudohongiella spirulinae</name>
    <dbReference type="NCBI Taxonomy" id="1249552"/>
    <lineage>
        <taxon>Bacteria</taxon>
        <taxon>Pseudomonadati</taxon>
        <taxon>Pseudomonadota</taxon>
        <taxon>Gammaproteobacteria</taxon>
        <taxon>Pseudomonadales</taxon>
        <taxon>Pseudohongiellaceae</taxon>
        <taxon>Pseudohongiella</taxon>
    </lineage>
</organism>
<protein>
    <submittedName>
        <fullName evidence="1">Uncharacterized protein</fullName>
    </submittedName>
</protein>
<evidence type="ECO:0000313" key="2">
    <source>
        <dbReference type="Proteomes" id="UP000065641"/>
    </source>
</evidence>
<gene>
    <name evidence="1" type="ORF">PS2015_2514</name>
</gene>
<dbReference type="STRING" id="1249552.PS2015_2514"/>
<name>A0A0S2KFN3_9GAMM</name>
<evidence type="ECO:0000313" key="1">
    <source>
        <dbReference type="EMBL" id="ALO47148.1"/>
    </source>
</evidence>
<keyword evidence="2" id="KW-1185">Reference proteome</keyword>
<reference evidence="1 2" key="1">
    <citation type="submission" date="2015-11" db="EMBL/GenBank/DDBJ databases">
        <authorList>
            <person name="Zhang Y."/>
            <person name="Guo Z."/>
        </authorList>
    </citation>
    <scope>NUCLEOTIDE SEQUENCE [LARGE SCALE GENOMIC DNA]</scope>
    <source>
        <strain evidence="1 2">KCTC 32221</strain>
    </source>
</reference>
<proteinExistence type="predicted"/>
<sequence>MPSLQLSGRRTGKVFLVEVLGTQWRNSGLPAYQLSGGYRSTGVQLVHRRDIEFELSVALVWRF</sequence>
<dbReference type="EMBL" id="CP013189">
    <property type="protein sequence ID" value="ALO47148.1"/>
    <property type="molecule type" value="Genomic_DNA"/>
</dbReference>
<dbReference type="KEGG" id="pspi:PS2015_2514"/>
<accession>A0A0S2KFN3</accession>
<dbReference type="Proteomes" id="UP000065641">
    <property type="component" value="Chromosome"/>
</dbReference>